<reference evidence="3 4" key="1">
    <citation type="journal article" date="2018" name="Nat. Biotechnol.">
        <title>A standardized bacterial taxonomy based on genome phylogeny substantially revises the tree of life.</title>
        <authorList>
            <person name="Parks D.H."/>
            <person name="Chuvochina M."/>
            <person name="Waite D.W."/>
            <person name="Rinke C."/>
            <person name="Skarshewski A."/>
            <person name="Chaumeil P.A."/>
            <person name="Hugenholtz P."/>
        </authorList>
    </citation>
    <scope>NUCLEOTIDE SEQUENCE [LARGE SCALE GENOMIC DNA]</scope>
    <source>
        <strain evidence="3">UBA10948</strain>
    </source>
</reference>
<dbReference type="AlphaFoldDB" id="A0A354YZ73"/>
<accession>A0A354YZ73</accession>
<name>A0A354YZ73_9FIRM</name>
<comment type="similarity">
    <text evidence="1">Belongs to the NAD(P)-dependent epimerase/dehydratase family.</text>
</comment>
<sequence>MNILVTGGAGFIGRWVVKKLLAEGQRVVALDDLSNGRLMNIDEFRDSPDFLFIEGDIKERDKLEQVFAGGVDLVYHLAASINVQDSIDDPRTTFDNDVTGTFNILEECRRQNIKMVFMSTCMVY</sequence>
<evidence type="ECO:0000313" key="3">
    <source>
        <dbReference type="EMBL" id="HBK53532.1"/>
    </source>
</evidence>
<proteinExistence type="inferred from homology"/>
<dbReference type="EMBL" id="DNZF01000140">
    <property type="protein sequence ID" value="HBK53532.1"/>
    <property type="molecule type" value="Genomic_DNA"/>
</dbReference>
<dbReference type="Proteomes" id="UP000263273">
    <property type="component" value="Unassembled WGS sequence"/>
</dbReference>
<evidence type="ECO:0000313" key="4">
    <source>
        <dbReference type="Proteomes" id="UP000263273"/>
    </source>
</evidence>
<feature type="non-terminal residue" evidence="3">
    <location>
        <position position="124"/>
    </location>
</feature>
<dbReference type="InterPro" id="IPR036291">
    <property type="entry name" value="NAD(P)-bd_dom_sf"/>
</dbReference>
<dbReference type="Gene3D" id="3.40.50.720">
    <property type="entry name" value="NAD(P)-binding Rossmann-like Domain"/>
    <property type="match status" value="1"/>
</dbReference>
<evidence type="ECO:0000259" key="2">
    <source>
        <dbReference type="Pfam" id="PF01370"/>
    </source>
</evidence>
<gene>
    <name evidence="3" type="ORF">DDZ44_06325</name>
</gene>
<evidence type="ECO:0000256" key="1">
    <source>
        <dbReference type="ARBA" id="ARBA00007637"/>
    </source>
</evidence>
<dbReference type="SUPFAM" id="SSF51735">
    <property type="entry name" value="NAD(P)-binding Rossmann-fold domains"/>
    <property type="match status" value="1"/>
</dbReference>
<dbReference type="STRING" id="378794.GCA_001570625_00152"/>
<protein>
    <submittedName>
        <fullName evidence="3">NAD-dependent dehydratase</fullName>
    </submittedName>
</protein>
<dbReference type="Pfam" id="PF01370">
    <property type="entry name" value="Epimerase"/>
    <property type="match status" value="1"/>
</dbReference>
<feature type="domain" description="NAD-dependent epimerase/dehydratase" evidence="2">
    <location>
        <begin position="3"/>
        <end position="124"/>
    </location>
</feature>
<organism evidence="3 4">
    <name type="scientific">Syntrophomonas wolfei</name>
    <dbReference type="NCBI Taxonomy" id="863"/>
    <lineage>
        <taxon>Bacteria</taxon>
        <taxon>Bacillati</taxon>
        <taxon>Bacillota</taxon>
        <taxon>Clostridia</taxon>
        <taxon>Eubacteriales</taxon>
        <taxon>Syntrophomonadaceae</taxon>
        <taxon>Syntrophomonas</taxon>
    </lineage>
</organism>
<comment type="caution">
    <text evidence="3">The sequence shown here is derived from an EMBL/GenBank/DDBJ whole genome shotgun (WGS) entry which is preliminary data.</text>
</comment>
<dbReference type="InterPro" id="IPR001509">
    <property type="entry name" value="Epimerase_deHydtase"/>
</dbReference>
<dbReference type="PANTHER" id="PTHR43000">
    <property type="entry name" value="DTDP-D-GLUCOSE 4,6-DEHYDRATASE-RELATED"/>
    <property type="match status" value="1"/>
</dbReference>